<dbReference type="InterPro" id="IPR041692">
    <property type="entry name" value="HHH_9"/>
</dbReference>
<dbReference type="Gene3D" id="2.40.50.140">
    <property type="entry name" value="Nucleic acid-binding proteins"/>
    <property type="match status" value="1"/>
</dbReference>
<protein>
    <submittedName>
        <fullName evidence="2">Transcription accessory protein</fullName>
    </submittedName>
</protein>
<dbReference type="Gene3D" id="3.30.420.140">
    <property type="entry name" value="YqgF/RNase H-like domain"/>
    <property type="match status" value="1"/>
</dbReference>
<proteinExistence type="predicted"/>
<dbReference type="FunFam" id="2.40.50.140:FF:000051">
    <property type="entry name" value="RNA-binding transcriptional accessory protein"/>
    <property type="match status" value="1"/>
</dbReference>
<dbReference type="InterPro" id="IPR012340">
    <property type="entry name" value="NA-bd_OB-fold"/>
</dbReference>
<dbReference type="InterPro" id="IPR050437">
    <property type="entry name" value="Ribos_protein_bS1-like"/>
</dbReference>
<dbReference type="Gene3D" id="1.10.150.310">
    <property type="entry name" value="Tex RuvX-like domain-like"/>
    <property type="match status" value="1"/>
</dbReference>
<dbReference type="SUPFAM" id="SSF53098">
    <property type="entry name" value="Ribonuclease H-like"/>
    <property type="match status" value="1"/>
</dbReference>
<dbReference type="CDD" id="cd05685">
    <property type="entry name" value="S1_Tex"/>
    <property type="match status" value="1"/>
</dbReference>
<dbReference type="FunFam" id="3.30.420.140:FF:000001">
    <property type="entry name" value="RNA-binding transcriptional accessory protein"/>
    <property type="match status" value="1"/>
</dbReference>
<accession>A0A6C8GHY2</accession>
<dbReference type="AlphaFoldDB" id="A0A6C8GHY2"/>
<dbReference type="InterPro" id="IPR037027">
    <property type="entry name" value="YqgF/RNaseH-like_dom_sf"/>
</dbReference>
<evidence type="ECO:0000313" key="2">
    <source>
        <dbReference type="EMBL" id="EHC31893.1"/>
    </source>
</evidence>
<dbReference type="SUPFAM" id="SSF50249">
    <property type="entry name" value="Nucleic acid-binding proteins"/>
    <property type="match status" value="1"/>
</dbReference>
<comment type="caution">
    <text evidence="2">The sequence shown here is derived from an EMBL/GenBank/DDBJ whole genome shotgun (WGS) entry which is preliminary data.</text>
</comment>
<dbReference type="EMBL" id="AFCI01001528">
    <property type="protein sequence ID" value="EHC31893.1"/>
    <property type="molecule type" value="Genomic_DNA"/>
</dbReference>
<dbReference type="PANTHER" id="PTHR10724">
    <property type="entry name" value="30S RIBOSOMAL PROTEIN S1"/>
    <property type="match status" value="1"/>
</dbReference>
<dbReference type="GO" id="GO:0005829">
    <property type="term" value="C:cytosol"/>
    <property type="evidence" value="ECO:0007669"/>
    <property type="project" value="TreeGrafter"/>
</dbReference>
<dbReference type="SMART" id="SM00732">
    <property type="entry name" value="YqgFc"/>
    <property type="match status" value="1"/>
</dbReference>
<dbReference type="Pfam" id="PF16921">
    <property type="entry name" value="Tex_YqgF"/>
    <property type="match status" value="1"/>
</dbReference>
<name>A0A6C8GHY2_SALET</name>
<dbReference type="InterPro" id="IPR023323">
    <property type="entry name" value="Tex-like_dom_sf"/>
</dbReference>
<dbReference type="InterPro" id="IPR010994">
    <property type="entry name" value="RuvA_2-like"/>
</dbReference>
<evidence type="ECO:0000259" key="1">
    <source>
        <dbReference type="PROSITE" id="PS50126"/>
    </source>
</evidence>
<dbReference type="GO" id="GO:0003735">
    <property type="term" value="F:structural constituent of ribosome"/>
    <property type="evidence" value="ECO:0007669"/>
    <property type="project" value="TreeGrafter"/>
</dbReference>
<dbReference type="GO" id="GO:0006412">
    <property type="term" value="P:translation"/>
    <property type="evidence" value="ECO:0007669"/>
    <property type="project" value="TreeGrafter"/>
</dbReference>
<dbReference type="GO" id="GO:0003729">
    <property type="term" value="F:mRNA binding"/>
    <property type="evidence" value="ECO:0007669"/>
    <property type="project" value="TreeGrafter"/>
</dbReference>
<feature type="non-terminal residue" evidence="2">
    <location>
        <position position="410"/>
    </location>
</feature>
<sequence length="410" mass="44479">MGLDPGLRTGVKVAVVDGTGKLVATDTIYPHTGQAAKAATVIAALCEKYHVELVAIGNGTASRETERFYLDVQKQFPNVTAQKVIVSEAGASVYSASELAAQEFPDLDVSLRGAVSIARRLQDPLAELVKIDPKSIGVGQYQHDVSQTQLARKLDAVVEDCVNAVGVDLNTASVPLLTRVAGLTRMMAQNIVAWRDENGQFQNRQQLLKVSRLGPKAFEQCAGFLRINHGDNPLDASTVHPEAYPVVERILAATQQALKDLMGNSNELRHLKAADFTDDKFGVPTVSDIIKELEKPGRDPRPEFKTAQFADGVETMNDLLPGMILEGAVTNVTNFGAFVDIGVHQDGLVHISSLSTKFVDDPHTVVKAGDIVKVKVLEVDLQRKRIALTMRLDEQPGETAARRRCRSRSG</sequence>
<dbReference type="Pfam" id="PF17674">
    <property type="entry name" value="HHH_9"/>
    <property type="match status" value="1"/>
</dbReference>
<dbReference type="Pfam" id="PF12836">
    <property type="entry name" value="HHH_3"/>
    <property type="match status" value="1"/>
</dbReference>
<feature type="domain" description="S1 motif" evidence="1">
    <location>
        <begin position="322"/>
        <end position="391"/>
    </location>
</feature>
<dbReference type="InterPro" id="IPR032639">
    <property type="entry name" value="Tex_YqgF"/>
</dbReference>
<organism evidence="2 3">
    <name type="scientific">Salmonella enterica subsp. enterica serovar Adelaide str. A4-669</name>
    <dbReference type="NCBI Taxonomy" id="913063"/>
    <lineage>
        <taxon>Bacteria</taxon>
        <taxon>Pseudomonadati</taxon>
        <taxon>Pseudomonadota</taxon>
        <taxon>Gammaproteobacteria</taxon>
        <taxon>Enterobacterales</taxon>
        <taxon>Enterobacteriaceae</taxon>
        <taxon>Salmonella</taxon>
    </lineage>
</organism>
<dbReference type="Proteomes" id="UP000004906">
    <property type="component" value="Unassembled WGS sequence"/>
</dbReference>
<dbReference type="InterPro" id="IPR003029">
    <property type="entry name" value="S1_domain"/>
</dbReference>
<dbReference type="PANTHER" id="PTHR10724:SF10">
    <property type="entry name" value="S1 RNA-BINDING DOMAIN-CONTAINING PROTEIN 1"/>
    <property type="match status" value="1"/>
</dbReference>
<dbReference type="Gene3D" id="1.10.3500.10">
    <property type="entry name" value="Tex N-terminal region-like"/>
    <property type="match status" value="1"/>
</dbReference>
<dbReference type="Pfam" id="PF00575">
    <property type="entry name" value="S1"/>
    <property type="match status" value="1"/>
</dbReference>
<dbReference type="PROSITE" id="PS50126">
    <property type="entry name" value="S1"/>
    <property type="match status" value="1"/>
</dbReference>
<evidence type="ECO:0000313" key="3">
    <source>
        <dbReference type="Proteomes" id="UP000004906"/>
    </source>
</evidence>
<dbReference type="FunFam" id="1.10.150.310:FF:000001">
    <property type="entry name" value="RNA-binding transcriptional accessory protein"/>
    <property type="match status" value="1"/>
</dbReference>
<dbReference type="InterPro" id="IPR012337">
    <property type="entry name" value="RNaseH-like_sf"/>
</dbReference>
<reference evidence="2 3" key="1">
    <citation type="journal article" date="2011" name="BMC Genomics">
        <title>Genome sequencing reveals diversification of virulence factor content and possible host adaptation in distinct subpopulations of Salmonella enterica.</title>
        <authorList>
            <person name="den Bakker H.C."/>
            <person name="Moreno Switt A.I."/>
            <person name="Govoni G."/>
            <person name="Cummings C.A."/>
            <person name="Ranieri M.L."/>
            <person name="Degoricija L."/>
            <person name="Hoelzer K."/>
            <person name="Rodriguez-Rivera L.D."/>
            <person name="Brown S."/>
            <person name="Bolchacova E."/>
            <person name="Furtado M.R."/>
            <person name="Wiedmann M."/>
        </authorList>
    </citation>
    <scope>NUCLEOTIDE SEQUENCE [LARGE SCALE GENOMIC DNA]</scope>
    <source>
        <strain evidence="2 3">A4-669</strain>
    </source>
</reference>
<dbReference type="SUPFAM" id="SSF47781">
    <property type="entry name" value="RuvA domain 2-like"/>
    <property type="match status" value="2"/>
</dbReference>
<dbReference type="SMART" id="SM00316">
    <property type="entry name" value="S1"/>
    <property type="match status" value="1"/>
</dbReference>
<dbReference type="GO" id="GO:0006139">
    <property type="term" value="P:nucleobase-containing compound metabolic process"/>
    <property type="evidence" value="ECO:0007669"/>
    <property type="project" value="InterPro"/>
</dbReference>
<gene>
    <name evidence="2" type="ORF">LTSEADE_4569</name>
</gene>
<dbReference type="InterPro" id="IPR006641">
    <property type="entry name" value="YqgF/RNaseH-like_dom"/>
</dbReference>
<dbReference type="InterPro" id="IPR044146">
    <property type="entry name" value="S1_Tex"/>
</dbReference>